<evidence type="ECO:0000313" key="1">
    <source>
        <dbReference type="EMBL" id="QSQ11817.1"/>
    </source>
</evidence>
<protein>
    <submittedName>
        <fullName evidence="1">Uncharacterized protein</fullName>
    </submittedName>
</protein>
<keyword evidence="2" id="KW-1185">Reference proteome</keyword>
<dbReference type="EMBL" id="CP071091">
    <property type="protein sequence ID" value="QSQ11817.1"/>
    <property type="molecule type" value="Genomic_DNA"/>
</dbReference>
<reference evidence="1 2" key="1">
    <citation type="submission" date="2021-02" db="EMBL/GenBank/DDBJ databases">
        <title>De Novo genome assembly of isolated myxobacteria.</title>
        <authorList>
            <person name="Stevens D.C."/>
        </authorList>
    </citation>
    <scope>NUCLEOTIDE SEQUENCE [LARGE SCALE GENOMIC DNA]</scope>
    <source>
        <strain evidence="1 2">SCHIC003</strain>
    </source>
</reference>
<dbReference type="Proteomes" id="UP000663090">
    <property type="component" value="Chromosome"/>
</dbReference>
<evidence type="ECO:0000313" key="2">
    <source>
        <dbReference type="Proteomes" id="UP000663090"/>
    </source>
</evidence>
<accession>A0ABX7MZF2</accession>
<name>A0ABX7MZF2_9BACT</name>
<gene>
    <name evidence="1" type="ORF">JY572_25920</name>
</gene>
<proteinExistence type="predicted"/>
<organism evidence="1 2">
    <name type="scientific">Myxococcus landrumensis</name>
    <dbReference type="NCBI Taxonomy" id="2813577"/>
    <lineage>
        <taxon>Bacteria</taxon>
        <taxon>Pseudomonadati</taxon>
        <taxon>Myxococcota</taxon>
        <taxon>Myxococcia</taxon>
        <taxon>Myxococcales</taxon>
        <taxon>Cystobacterineae</taxon>
        <taxon>Myxococcaceae</taxon>
        <taxon>Myxococcus</taxon>
    </lineage>
</organism>
<sequence length="320" mass="33741">MHGLNKKFKADPLAFLNRLILVTLPAQPCPTCHCVMDLGQGNWGAVANPYARPEPMVLKFDLIAGAYGGNILAGQSFDQALGAAAPAGLAFDNPAANYAALQVLKVGLARVANPVGRLTNEYSAYWLPWATAGANELHLNDVNVRFFFTAMFSGCTFSVATPAGAAGPANVWVTHIAWDPGLNAHVNWGGAPLAGGTIDARRLSAERAFYTTRMGAGTFVRSVVLRPDALPAFAGVPAPVPAIPVTALGGPLPAMHGRYCYGDNPALVPNPGIAFIAGWRDRHDHWHFAVQKHPGGYNALGAPLQRGPNTIVPQGVQQIS</sequence>
<dbReference type="RefSeq" id="WP_206713556.1">
    <property type="nucleotide sequence ID" value="NZ_CP071091.1"/>
</dbReference>